<evidence type="ECO:0000313" key="3">
    <source>
        <dbReference type="Proteomes" id="UP000273982"/>
    </source>
</evidence>
<dbReference type="Gene3D" id="3.40.630.30">
    <property type="match status" value="1"/>
</dbReference>
<gene>
    <name evidence="2" type="ORF">EHO51_10925</name>
</gene>
<name>A0A3G8M8T2_9HYPH</name>
<dbReference type="EMBL" id="CP034086">
    <property type="protein sequence ID" value="AZG77208.1"/>
    <property type="molecule type" value="Genomic_DNA"/>
</dbReference>
<feature type="domain" description="N-acetyltransferase" evidence="1">
    <location>
        <begin position="29"/>
        <end position="179"/>
    </location>
</feature>
<keyword evidence="2" id="KW-0808">Transferase</keyword>
<dbReference type="AlphaFoldDB" id="A0A3G8M8T2"/>
<proteinExistence type="predicted"/>
<dbReference type="PANTHER" id="PTHR43792">
    <property type="entry name" value="GNAT FAMILY, PUTATIVE (AFU_ORTHOLOGUE AFUA_3G00765)-RELATED-RELATED"/>
    <property type="match status" value="1"/>
</dbReference>
<accession>A0A3G8M8T2</accession>
<dbReference type="InterPro" id="IPR051531">
    <property type="entry name" value="N-acetyltransferase"/>
</dbReference>
<evidence type="ECO:0000259" key="1">
    <source>
        <dbReference type="PROSITE" id="PS51186"/>
    </source>
</evidence>
<evidence type="ECO:0000313" key="2">
    <source>
        <dbReference type="EMBL" id="AZG77208.1"/>
    </source>
</evidence>
<reference evidence="2 3" key="1">
    <citation type="submission" date="2018-11" db="EMBL/GenBank/DDBJ databases">
        <title>Genome squencing of methanotrophic bacteria isolated from alkaline groundwater in Korea.</title>
        <authorList>
            <person name="Nguyen L.N."/>
        </authorList>
    </citation>
    <scope>NUCLEOTIDE SEQUENCE [LARGE SCALE GENOMIC DNA]</scope>
    <source>
        <strain evidence="2 3">GW6</strain>
    </source>
</reference>
<dbReference type="InterPro" id="IPR016181">
    <property type="entry name" value="Acyl_CoA_acyltransferase"/>
</dbReference>
<dbReference type="KEGG" id="mros:EHO51_10925"/>
<sequence>MFPEITRDDVFRLETERLWLRWPRAADADEIRQHVGDPDVALMTASIPHPYAPHDADAFIASVRAENGAGGGLHLVITPKNRPNEPIGLVSLHGADRRGSATLGYWLGKPYWGQGYTTEAARALIDLAFGITSLDRIVSAARPDNRSSLHVHEKLGFRTIGRGMRPAPARGGEMEVELFELKRGEAHTLFGARRPRFFSP</sequence>
<dbReference type="Pfam" id="PF13302">
    <property type="entry name" value="Acetyltransf_3"/>
    <property type="match status" value="1"/>
</dbReference>
<protein>
    <submittedName>
        <fullName evidence="2">N-acetyltransferase</fullName>
    </submittedName>
</protein>
<dbReference type="Proteomes" id="UP000273982">
    <property type="component" value="Chromosome"/>
</dbReference>
<dbReference type="PROSITE" id="PS51186">
    <property type="entry name" value="GNAT"/>
    <property type="match status" value="1"/>
</dbReference>
<dbReference type="RefSeq" id="WP_124738925.1">
    <property type="nucleotide sequence ID" value="NZ_CP034086.1"/>
</dbReference>
<organism evidence="2 3">
    <name type="scientific">Methylocystis rosea</name>
    <dbReference type="NCBI Taxonomy" id="173366"/>
    <lineage>
        <taxon>Bacteria</taxon>
        <taxon>Pseudomonadati</taxon>
        <taxon>Pseudomonadota</taxon>
        <taxon>Alphaproteobacteria</taxon>
        <taxon>Hyphomicrobiales</taxon>
        <taxon>Methylocystaceae</taxon>
        <taxon>Methylocystis</taxon>
    </lineage>
</organism>
<dbReference type="SUPFAM" id="SSF55729">
    <property type="entry name" value="Acyl-CoA N-acyltransferases (Nat)"/>
    <property type="match status" value="1"/>
</dbReference>
<dbReference type="GO" id="GO:0016747">
    <property type="term" value="F:acyltransferase activity, transferring groups other than amino-acyl groups"/>
    <property type="evidence" value="ECO:0007669"/>
    <property type="project" value="InterPro"/>
</dbReference>
<dbReference type="InterPro" id="IPR000182">
    <property type="entry name" value="GNAT_dom"/>
</dbReference>